<geneLocation type="chloroplast" evidence="1"/>
<accession>A0A0U2CJL0</accession>
<protein>
    <submittedName>
        <fullName evidence="1">NADH dehydrogenase subunit 3</fullName>
    </submittedName>
</protein>
<sequence>MSRTYSFIDLKSL</sequence>
<dbReference type="EMBL" id="KR296655">
    <property type="protein sequence ID" value="AKJ83592.1"/>
    <property type="molecule type" value="Genomic_DNA"/>
</dbReference>
<keyword evidence="1" id="KW-0934">Plastid</keyword>
<reference evidence="1" key="1">
    <citation type="journal article" date="2015" name="Mitochondrial DNA">
        <title>The complete chloroplast genome sequence of Alocasia macrorrhizos.</title>
        <authorList>
            <person name="Wang B."/>
            <person name="Han L."/>
        </authorList>
    </citation>
    <scope>NUCLEOTIDE SEQUENCE</scope>
    <source>
        <strain evidence="1">GP</strain>
    </source>
</reference>
<evidence type="ECO:0000313" key="1">
    <source>
        <dbReference type="EMBL" id="AKJ83592.1"/>
    </source>
</evidence>
<organism evidence="1">
    <name type="scientific">Alocasia macrorrhizos</name>
    <name type="common">Giant taro</name>
    <name type="synonym">Arum macrorrhizon</name>
    <dbReference type="NCBI Taxonomy" id="4456"/>
    <lineage>
        <taxon>Eukaryota</taxon>
        <taxon>Viridiplantae</taxon>
        <taxon>Streptophyta</taxon>
        <taxon>Embryophyta</taxon>
        <taxon>Tracheophyta</taxon>
        <taxon>Spermatophyta</taxon>
        <taxon>Magnoliopsida</taxon>
        <taxon>Liliopsida</taxon>
        <taxon>Araceae</taxon>
        <taxon>Aroideae</taxon>
        <taxon>Colocasieae</taxon>
        <taxon>Alocasia</taxon>
    </lineage>
</organism>
<keyword evidence="1" id="KW-0150">Chloroplast</keyword>
<gene>
    <name evidence="1" type="primary">ndhC</name>
    <name evidence="1" type="ORF">COESC_p026</name>
</gene>
<proteinExistence type="predicted"/>
<name>A0A0U2CJL0_ALOMA</name>